<comment type="caution">
    <text evidence="1">The sequence shown here is derived from an EMBL/GenBank/DDBJ whole genome shotgun (WGS) entry which is preliminary data.</text>
</comment>
<name>A0ABQ9ZL85_9CRUS</name>
<evidence type="ECO:0000313" key="1">
    <source>
        <dbReference type="EMBL" id="KAK4013677.1"/>
    </source>
</evidence>
<accession>A0ABQ9ZL85</accession>
<protein>
    <submittedName>
        <fullName evidence="1">Uncharacterized protein</fullName>
    </submittedName>
</protein>
<keyword evidence="2" id="KW-1185">Reference proteome</keyword>
<proteinExistence type="predicted"/>
<dbReference type="EMBL" id="JAOYFB010000004">
    <property type="protein sequence ID" value="KAK4013677.1"/>
    <property type="molecule type" value="Genomic_DNA"/>
</dbReference>
<dbReference type="Proteomes" id="UP001234178">
    <property type="component" value="Unassembled WGS sequence"/>
</dbReference>
<reference evidence="1 2" key="1">
    <citation type="journal article" date="2023" name="Nucleic Acids Res.">
        <title>The hologenome of Daphnia magna reveals possible DNA methylation and microbiome-mediated evolution of the host genome.</title>
        <authorList>
            <person name="Chaturvedi A."/>
            <person name="Li X."/>
            <person name="Dhandapani V."/>
            <person name="Marshall H."/>
            <person name="Kissane S."/>
            <person name="Cuenca-Cambronero M."/>
            <person name="Asole G."/>
            <person name="Calvet F."/>
            <person name="Ruiz-Romero M."/>
            <person name="Marangio P."/>
            <person name="Guigo R."/>
            <person name="Rago D."/>
            <person name="Mirbahai L."/>
            <person name="Eastwood N."/>
            <person name="Colbourne J.K."/>
            <person name="Zhou J."/>
            <person name="Mallon E."/>
            <person name="Orsini L."/>
        </authorList>
    </citation>
    <scope>NUCLEOTIDE SEQUENCE [LARGE SCALE GENOMIC DNA]</scope>
    <source>
        <strain evidence="1">LRV0_1</strain>
    </source>
</reference>
<gene>
    <name evidence="1" type="ORF">OUZ56_026229</name>
</gene>
<evidence type="ECO:0000313" key="2">
    <source>
        <dbReference type="Proteomes" id="UP001234178"/>
    </source>
</evidence>
<sequence length="97" mass="10342">MSTTSLCNSLPGRASAMGRYGLKTAQKASQFAELPDREILMSRFSAEGDALQGLMGLKRFLLDIKSTKGTSNVAALSLSRLRSLGCELSETVSSPDL</sequence>
<organism evidence="1 2">
    <name type="scientific">Daphnia magna</name>
    <dbReference type="NCBI Taxonomy" id="35525"/>
    <lineage>
        <taxon>Eukaryota</taxon>
        <taxon>Metazoa</taxon>
        <taxon>Ecdysozoa</taxon>
        <taxon>Arthropoda</taxon>
        <taxon>Crustacea</taxon>
        <taxon>Branchiopoda</taxon>
        <taxon>Diplostraca</taxon>
        <taxon>Cladocera</taxon>
        <taxon>Anomopoda</taxon>
        <taxon>Daphniidae</taxon>
        <taxon>Daphnia</taxon>
    </lineage>
</organism>